<dbReference type="OrthoDB" id="8908090at2"/>
<protein>
    <submittedName>
        <fullName evidence="2">DUF2523 domain-containing protein</fullName>
    </submittedName>
</protein>
<organism evidence="2 3">
    <name type="scientific">Acidovorax cavernicola</name>
    <dbReference type="NCBI Taxonomy" id="1675792"/>
    <lineage>
        <taxon>Bacteria</taxon>
        <taxon>Pseudomonadati</taxon>
        <taxon>Pseudomonadota</taxon>
        <taxon>Betaproteobacteria</taxon>
        <taxon>Burkholderiales</taxon>
        <taxon>Comamonadaceae</taxon>
        <taxon>Acidovorax</taxon>
    </lineage>
</organism>
<keyword evidence="1" id="KW-0472">Membrane</keyword>
<dbReference type="AlphaFoldDB" id="A0A9X8D9U3"/>
<feature type="transmembrane region" description="Helical" evidence="1">
    <location>
        <begin position="58"/>
        <end position="84"/>
    </location>
</feature>
<comment type="caution">
    <text evidence="2">The sequence shown here is derived from an EMBL/GenBank/DDBJ whole genome shotgun (WGS) entry which is preliminary data.</text>
</comment>
<gene>
    <name evidence="2" type="ORF">D3H34_01965</name>
</gene>
<evidence type="ECO:0000313" key="3">
    <source>
        <dbReference type="Proteomes" id="UP000265619"/>
    </source>
</evidence>
<dbReference type="Proteomes" id="UP000265619">
    <property type="component" value="Unassembled WGS sequence"/>
</dbReference>
<keyword evidence="3" id="KW-1185">Reference proteome</keyword>
<proteinExistence type="predicted"/>
<reference evidence="2 3" key="1">
    <citation type="submission" date="2018-09" db="EMBL/GenBank/DDBJ databases">
        <title>Acidovorax cavernicola nov. sp. isolated from Gruta de las Maravillas (Aracena, Spain).</title>
        <authorList>
            <person name="Jurado V."/>
            <person name="Gutierrez-Patricio S."/>
            <person name="Gonzalez-Pimentel J.L."/>
            <person name="Miller A.Z."/>
            <person name="Laiz L."/>
            <person name="Saiz-Jimenez C."/>
        </authorList>
    </citation>
    <scope>NUCLEOTIDE SEQUENCE [LARGE SCALE GENOMIC DNA]</scope>
    <source>
        <strain evidence="2 3">1011MAR4D40.2</strain>
    </source>
</reference>
<evidence type="ECO:0000313" key="2">
    <source>
        <dbReference type="EMBL" id="RIX85321.1"/>
    </source>
</evidence>
<keyword evidence="1" id="KW-0812">Transmembrane</keyword>
<sequence length="96" mass="9973">MDGIAAWLAKITWPLVTRVFTALGLGTATYVGADNALAGALNAVRASFSGMTADLLNLLLLSGFFDAMSIMSGGLTSALAWMVLKRFALQTTGQSS</sequence>
<keyword evidence="1" id="KW-1133">Transmembrane helix</keyword>
<dbReference type="RefSeq" id="WP_119551706.1">
    <property type="nucleotide sequence ID" value="NZ_QXMN01000001.1"/>
</dbReference>
<name>A0A9X8D9U3_9BURK</name>
<dbReference type="Pfam" id="PF10734">
    <property type="entry name" value="DUF2523"/>
    <property type="match status" value="1"/>
</dbReference>
<dbReference type="InterPro" id="IPR019670">
    <property type="entry name" value="DUF2523"/>
</dbReference>
<accession>A0A9X8D9U3</accession>
<dbReference type="EMBL" id="QXMN01000001">
    <property type="protein sequence ID" value="RIX85321.1"/>
    <property type="molecule type" value="Genomic_DNA"/>
</dbReference>
<evidence type="ECO:0000256" key="1">
    <source>
        <dbReference type="SAM" id="Phobius"/>
    </source>
</evidence>